<accession>A0AAX3Y5L2</accession>
<dbReference type="Proteomes" id="UP001231166">
    <property type="component" value="Chromosome"/>
</dbReference>
<evidence type="ECO:0000313" key="3">
    <source>
        <dbReference type="Proteomes" id="UP001066327"/>
    </source>
</evidence>
<gene>
    <name evidence="1" type="ORF">O4328_41600</name>
    <name evidence="2" type="ORF">Q5707_21715</name>
</gene>
<organism evidence="2 4">
    <name type="scientific">Rhodococcus opacus</name>
    <name type="common">Nocardia opaca</name>
    <dbReference type="NCBI Taxonomy" id="37919"/>
    <lineage>
        <taxon>Bacteria</taxon>
        <taxon>Bacillati</taxon>
        <taxon>Actinomycetota</taxon>
        <taxon>Actinomycetes</taxon>
        <taxon>Mycobacteriales</taxon>
        <taxon>Nocardiaceae</taxon>
        <taxon>Rhodococcus</taxon>
    </lineage>
</organism>
<name>A0AAX3Y5L2_RHOOP</name>
<dbReference type="Proteomes" id="UP001066327">
    <property type="component" value="Unassembled WGS sequence"/>
</dbReference>
<sequence>MTSAENAGLLQAGNMGMFLLTDSITAAGSRFRNLLSPNLWWPDDRAWCVATDVDLMASYVGASTECVHAITNCSELEALEVSATMSVQWDSDTINPRPDERS</sequence>
<dbReference type="RefSeq" id="WP_205627428.1">
    <property type="nucleotide sequence ID" value="NZ_CP093380.1"/>
</dbReference>
<reference evidence="2" key="2">
    <citation type="submission" date="2023-07" db="EMBL/GenBank/DDBJ databases">
        <title>Genomic analysis of Rhodococcus opacus VOC-14 with glycol ethers degradation activity.</title>
        <authorList>
            <person name="Narkevich D.A."/>
            <person name="Hlushen A.M."/>
            <person name="Akhremchuk A.E."/>
            <person name="Sikolenko M.A."/>
            <person name="Valentovich L.N."/>
        </authorList>
    </citation>
    <scope>NUCLEOTIDE SEQUENCE</scope>
    <source>
        <strain evidence="2">VOC-14</strain>
    </source>
</reference>
<dbReference type="AlphaFoldDB" id="A0AAX3Y5L2"/>
<evidence type="ECO:0000313" key="1">
    <source>
        <dbReference type="EMBL" id="MCZ4590055.1"/>
    </source>
</evidence>
<keyword evidence="3" id="KW-1185">Reference proteome</keyword>
<dbReference type="EMBL" id="JAPWIS010000040">
    <property type="protein sequence ID" value="MCZ4590055.1"/>
    <property type="molecule type" value="Genomic_DNA"/>
</dbReference>
<evidence type="ECO:0000313" key="2">
    <source>
        <dbReference type="EMBL" id="WLF44571.1"/>
    </source>
</evidence>
<protein>
    <submittedName>
        <fullName evidence="2">Uncharacterized protein</fullName>
    </submittedName>
</protein>
<proteinExistence type="predicted"/>
<reference evidence="1" key="1">
    <citation type="submission" date="2022-12" db="EMBL/GenBank/DDBJ databases">
        <authorList>
            <person name="Krivoruchko A.V."/>
            <person name="Elkin A."/>
        </authorList>
    </citation>
    <scope>NUCLEOTIDE SEQUENCE</scope>
    <source>
        <strain evidence="1">IEGM 249</strain>
    </source>
</reference>
<evidence type="ECO:0000313" key="4">
    <source>
        <dbReference type="Proteomes" id="UP001231166"/>
    </source>
</evidence>
<dbReference type="EMBL" id="CP130953">
    <property type="protein sequence ID" value="WLF44571.1"/>
    <property type="molecule type" value="Genomic_DNA"/>
</dbReference>